<dbReference type="PANTHER" id="PTHR30408:SF12">
    <property type="entry name" value="TYPE I RESTRICTION ENZYME MJAVIII SPECIFICITY SUBUNIT"/>
    <property type="match status" value="1"/>
</dbReference>
<dbReference type="InterPro" id="IPR000055">
    <property type="entry name" value="Restrct_endonuc_typeI_TRD"/>
</dbReference>
<dbReference type="REBASE" id="377982">
    <property type="entry name" value="S2.Ase10851ORF1140P"/>
</dbReference>
<dbReference type="InterPro" id="IPR044946">
    <property type="entry name" value="Restrct_endonuc_typeI_TRD_sf"/>
</dbReference>
<reference evidence="6 7" key="1">
    <citation type="submission" date="2018-06" db="EMBL/GenBank/DDBJ databases">
        <authorList>
            <consortium name="Pathogen Informatics"/>
            <person name="Doyle S."/>
        </authorList>
    </citation>
    <scope>NUCLEOTIDE SEQUENCE [LARGE SCALE GENOMIC DNA]</scope>
    <source>
        <strain evidence="6 7">NCTC10851</strain>
    </source>
</reference>
<evidence type="ECO:0000313" key="7">
    <source>
        <dbReference type="Proteomes" id="UP000254507"/>
    </source>
</evidence>
<gene>
    <name evidence="5" type="ORF">NCTC10851_01142</name>
    <name evidence="6" type="ORF">NCTC10851_02404</name>
</gene>
<dbReference type="InterPro" id="IPR052021">
    <property type="entry name" value="Type-I_RS_S_subunit"/>
</dbReference>
<dbReference type="Pfam" id="PF01420">
    <property type="entry name" value="Methylase_S"/>
    <property type="match status" value="2"/>
</dbReference>
<proteinExistence type="inferred from homology"/>
<feature type="domain" description="Type I restriction modification DNA specificity" evidence="4">
    <location>
        <begin position="196"/>
        <end position="358"/>
    </location>
</feature>
<sequence>MGEVASSFISGGTPNTSNNSFWNGNIPWLQSSDLYEDILFNPLARKFISILGLKNSSAKLIAKNSIAIITRVGVGKLAVVPYTFTTSQDFLSFSDLKIDLNFAVYALSKLMKLEAQSTQGTSIKGVTKDVLLERSIKYPQSKEEQTAIGNFFKQLDDTIALHRRNYIKIQNVKAAYLEYIFSSKFIQNKSKNTNAWEQRKLGEVATFLNGRAYKQDELLSKGKYPVLRVGNFNTNDRWYFSDLELPSKFYADNGDLLYTWATIFSPHIWNGKKVIYHYHIWKVEVSEKLDKFFLLQLLKADKSLTSNTNGSTMIHITKSEIENKFIKFPSIKEQQKIGLFFKQLDDTIALHQRKYQNIGYVRRKNERLF</sequence>
<comment type="similarity">
    <text evidence="1">Belongs to the type-I restriction system S methylase family.</text>
</comment>
<accession>A0A380W0V7</accession>
<dbReference type="OrthoDB" id="9798929at2"/>
<dbReference type="GO" id="GO:0009307">
    <property type="term" value="P:DNA restriction-modification system"/>
    <property type="evidence" value="ECO:0007669"/>
    <property type="project" value="UniProtKB-KW"/>
</dbReference>
<keyword evidence="2" id="KW-0680">Restriction system</keyword>
<dbReference type="GO" id="GO:0003677">
    <property type="term" value="F:DNA binding"/>
    <property type="evidence" value="ECO:0007669"/>
    <property type="project" value="UniProtKB-KW"/>
</dbReference>
<evidence type="ECO:0000256" key="3">
    <source>
        <dbReference type="ARBA" id="ARBA00023125"/>
    </source>
</evidence>
<dbReference type="EMBL" id="UFSB01000001">
    <property type="protein sequence ID" value="SUU36210.1"/>
    <property type="molecule type" value="Genomic_DNA"/>
</dbReference>
<dbReference type="CDD" id="cd17254">
    <property type="entry name" value="RMtype1_S_FclI-TRD1-CR1_like"/>
    <property type="match status" value="1"/>
</dbReference>
<protein>
    <submittedName>
        <fullName evidence="6">Restriction modification system DNA specificity domain-containing protein</fullName>
    </submittedName>
</protein>
<evidence type="ECO:0000313" key="6">
    <source>
        <dbReference type="EMBL" id="SUU74773.1"/>
    </source>
</evidence>
<evidence type="ECO:0000256" key="1">
    <source>
        <dbReference type="ARBA" id="ARBA00010923"/>
    </source>
</evidence>
<feature type="domain" description="Type I restriction modification DNA specificity" evidence="4">
    <location>
        <begin position="2"/>
        <end position="170"/>
    </location>
</feature>
<dbReference type="Gene3D" id="1.10.287.1120">
    <property type="entry name" value="Bipartite methylase S protein"/>
    <property type="match status" value="1"/>
</dbReference>
<dbReference type="AlphaFoldDB" id="A0A380W0V7"/>
<dbReference type="EMBL" id="UFSB01000003">
    <property type="protein sequence ID" value="SUU74773.1"/>
    <property type="molecule type" value="Genomic_DNA"/>
</dbReference>
<evidence type="ECO:0000256" key="2">
    <source>
        <dbReference type="ARBA" id="ARBA00022747"/>
    </source>
</evidence>
<organism evidence="6 7">
    <name type="scientific">Actinobacillus seminis</name>
    <dbReference type="NCBI Taxonomy" id="722"/>
    <lineage>
        <taxon>Bacteria</taxon>
        <taxon>Pseudomonadati</taxon>
        <taxon>Pseudomonadota</taxon>
        <taxon>Gammaproteobacteria</taxon>
        <taxon>Pasteurellales</taxon>
        <taxon>Pasteurellaceae</taxon>
        <taxon>Actinobacillus</taxon>
    </lineage>
</organism>
<evidence type="ECO:0000259" key="4">
    <source>
        <dbReference type="Pfam" id="PF01420"/>
    </source>
</evidence>
<evidence type="ECO:0000313" key="5">
    <source>
        <dbReference type="EMBL" id="SUU36210.1"/>
    </source>
</evidence>
<dbReference type="SUPFAM" id="SSF116734">
    <property type="entry name" value="DNA methylase specificity domain"/>
    <property type="match status" value="2"/>
</dbReference>
<dbReference type="CDD" id="cd17513">
    <property type="entry name" value="RMtype1_S_AveSPN6ORF1907P_TRD2-CR2_like"/>
    <property type="match status" value="1"/>
</dbReference>
<keyword evidence="3" id="KW-0238">DNA-binding</keyword>
<name>A0A380W0V7_9PAST</name>
<dbReference type="Proteomes" id="UP000254507">
    <property type="component" value="Unassembled WGS sequence"/>
</dbReference>
<dbReference type="Gene3D" id="3.90.220.20">
    <property type="entry name" value="DNA methylase specificity domains"/>
    <property type="match status" value="2"/>
</dbReference>
<dbReference type="PANTHER" id="PTHR30408">
    <property type="entry name" value="TYPE-1 RESTRICTION ENZYME ECOKI SPECIFICITY PROTEIN"/>
    <property type="match status" value="1"/>
</dbReference>